<organism evidence="3">
    <name type="scientific">Candidatus Kentrum sp. TC</name>
    <dbReference type="NCBI Taxonomy" id="2126339"/>
    <lineage>
        <taxon>Bacteria</taxon>
        <taxon>Pseudomonadati</taxon>
        <taxon>Pseudomonadota</taxon>
        <taxon>Gammaproteobacteria</taxon>
        <taxon>Candidatus Kentrum</taxon>
    </lineage>
</organism>
<dbReference type="AlphaFoldDB" id="A0A450YPE7"/>
<keyword evidence="2" id="KW-0812">Transmembrane</keyword>
<feature type="transmembrane region" description="Helical" evidence="2">
    <location>
        <begin position="110"/>
        <end position="126"/>
    </location>
</feature>
<keyword evidence="2" id="KW-1133">Transmembrane helix</keyword>
<evidence type="ECO:0000313" key="3">
    <source>
        <dbReference type="EMBL" id="VFK43369.1"/>
    </source>
</evidence>
<reference evidence="3" key="1">
    <citation type="submission" date="2019-02" db="EMBL/GenBank/DDBJ databases">
        <authorList>
            <person name="Gruber-Vodicka R. H."/>
            <person name="Seah K. B. B."/>
        </authorList>
    </citation>
    <scope>NUCLEOTIDE SEQUENCE</scope>
    <source>
        <strain evidence="3">BECK_BZ125</strain>
    </source>
</reference>
<name>A0A450YPE7_9GAMM</name>
<sequence>MAKNEIDALFEQLGKQKDELNQLSSDAAKPIETQAVGASFSSSPNYNPAVDEGLWLSGMIMGFALILIAFMTYVIRKGADLDDTLKVFGTILIVVAAVFLIVAGYSEKQIAPVIGLLGTVAGYILGKQHSNKKSANNPIQPTPKDGAADG</sequence>
<proteinExistence type="predicted"/>
<feature type="transmembrane region" description="Helical" evidence="2">
    <location>
        <begin position="54"/>
        <end position="75"/>
    </location>
</feature>
<evidence type="ECO:0000256" key="1">
    <source>
        <dbReference type="SAM" id="MobiDB-lite"/>
    </source>
</evidence>
<keyword evidence="2" id="KW-0472">Membrane</keyword>
<protein>
    <submittedName>
        <fullName evidence="3">Uncharacterized protein</fullName>
    </submittedName>
</protein>
<dbReference type="EMBL" id="CAADFT010000025">
    <property type="protein sequence ID" value="VFK43369.1"/>
    <property type="molecule type" value="Genomic_DNA"/>
</dbReference>
<feature type="region of interest" description="Disordered" evidence="1">
    <location>
        <begin position="130"/>
        <end position="150"/>
    </location>
</feature>
<evidence type="ECO:0000256" key="2">
    <source>
        <dbReference type="SAM" id="Phobius"/>
    </source>
</evidence>
<accession>A0A450YPE7</accession>
<feature type="transmembrane region" description="Helical" evidence="2">
    <location>
        <begin position="87"/>
        <end position="104"/>
    </location>
</feature>
<gene>
    <name evidence="3" type="ORF">BECKTC1821E_GA0114239_102511</name>
</gene>